<protein>
    <recommendedName>
        <fullName evidence="7">Metalloendopeptidase OMA1, mitochondrial</fullName>
    </recommendedName>
    <alternativeName>
        <fullName evidence="8">Overlapping with the m-AAA protease 1 homolog</fullName>
    </alternativeName>
</protein>
<name>A0AAE1F0Q7_PETCI</name>
<evidence type="ECO:0000256" key="5">
    <source>
        <dbReference type="ARBA" id="ARBA00023049"/>
    </source>
</evidence>
<keyword evidence="5 9" id="KW-0482">Metalloprotease</keyword>
<evidence type="ECO:0000256" key="2">
    <source>
        <dbReference type="ARBA" id="ARBA00022723"/>
    </source>
</evidence>
<accession>A0AAE1F0Q7</accession>
<comment type="cofactor">
    <cofactor evidence="9">
        <name>Zn(2+)</name>
        <dbReference type="ChEBI" id="CHEBI:29105"/>
    </cofactor>
    <text evidence="9">Binds 1 zinc ion per subunit.</text>
</comment>
<dbReference type="PANTHER" id="PTHR22726:SF1">
    <property type="entry name" value="METALLOENDOPEPTIDASE OMA1, MITOCHONDRIAL"/>
    <property type="match status" value="1"/>
</dbReference>
<dbReference type="EMBL" id="JAWQEG010003659">
    <property type="protein sequence ID" value="KAK3865122.1"/>
    <property type="molecule type" value="Genomic_DNA"/>
</dbReference>
<dbReference type="Pfam" id="PF01435">
    <property type="entry name" value="Peptidase_M48"/>
    <property type="match status" value="1"/>
</dbReference>
<evidence type="ECO:0000256" key="1">
    <source>
        <dbReference type="ARBA" id="ARBA00022670"/>
    </source>
</evidence>
<keyword evidence="4 9" id="KW-0862">Zinc</keyword>
<dbReference type="Proteomes" id="UP001286313">
    <property type="component" value="Unassembled WGS sequence"/>
</dbReference>
<evidence type="ECO:0000259" key="11">
    <source>
        <dbReference type="Pfam" id="PF01435"/>
    </source>
</evidence>
<evidence type="ECO:0000313" key="12">
    <source>
        <dbReference type="EMBL" id="KAK3865122.1"/>
    </source>
</evidence>
<dbReference type="GO" id="GO:0004222">
    <property type="term" value="F:metalloendopeptidase activity"/>
    <property type="evidence" value="ECO:0007669"/>
    <property type="project" value="InterPro"/>
</dbReference>
<dbReference type="InterPro" id="IPR051156">
    <property type="entry name" value="Mito/Outer_Membr_Metalloprot"/>
</dbReference>
<reference evidence="12" key="1">
    <citation type="submission" date="2023-10" db="EMBL/GenBank/DDBJ databases">
        <title>Genome assemblies of two species of porcelain crab, Petrolisthes cinctipes and Petrolisthes manimaculis (Anomura: Porcellanidae).</title>
        <authorList>
            <person name="Angst P."/>
        </authorList>
    </citation>
    <scope>NUCLEOTIDE SEQUENCE</scope>
    <source>
        <strain evidence="12">PB745_01</strain>
        <tissue evidence="12">Gill</tissue>
    </source>
</reference>
<dbReference type="GO" id="GO:0006515">
    <property type="term" value="P:protein quality control for misfolded or incompletely synthesized proteins"/>
    <property type="evidence" value="ECO:0007669"/>
    <property type="project" value="TreeGrafter"/>
</dbReference>
<evidence type="ECO:0000256" key="4">
    <source>
        <dbReference type="ARBA" id="ARBA00022833"/>
    </source>
</evidence>
<keyword evidence="3 9" id="KW-0378">Hydrolase</keyword>
<evidence type="ECO:0000256" key="7">
    <source>
        <dbReference type="ARBA" id="ARBA00040360"/>
    </source>
</evidence>
<proteinExistence type="inferred from homology"/>
<evidence type="ECO:0000256" key="3">
    <source>
        <dbReference type="ARBA" id="ARBA00022801"/>
    </source>
</evidence>
<evidence type="ECO:0000256" key="6">
    <source>
        <dbReference type="ARBA" id="ARBA00038233"/>
    </source>
</evidence>
<evidence type="ECO:0000256" key="9">
    <source>
        <dbReference type="RuleBase" id="RU003983"/>
    </source>
</evidence>
<comment type="caution">
    <text evidence="12">The sequence shown here is derived from an EMBL/GenBank/DDBJ whole genome shotgun (WGS) entry which is preliminary data.</text>
</comment>
<dbReference type="CDD" id="cd07331">
    <property type="entry name" value="M48C_Oma1_like"/>
    <property type="match status" value="1"/>
</dbReference>
<keyword evidence="2" id="KW-0479">Metal-binding</keyword>
<dbReference type="PANTHER" id="PTHR22726">
    <property type="entry name" value="METALLOENDOPEPTIDASE OMA1"/>
    <property type="match status" value="1"/>
</dbReference>
<evidence type="ECO:0000256" key="10">
    <source>
        <dbReference type="SAM" id="MobiDB-lite"/>
    </source>
</evidence>
<sequence>MITLLARSSAGIQFCAVHLRTKNVPSNLTSRCIVWPRLVVQDSVFLSAAKRHIHTSRPRFINPMIVAVLRPVSKFLAVIVGRSFRKWWQALPSNKKRLIIQHLRRNKGRYVFGSGVVGAATYYYYQSHTTTTLFTGRHRLMLFTPEQLLTLAQVQYETEREMYGDLTLPHNHPYSIQVKRVGLRLLRANKDIPQLYNKQWTISVIDLDVINCEVLPSGDIFMFRGMMDLMKNDDQVATVLAHEISHAILEHSGEHLSYGYLRDLLILVPLAIIWAFLPSDGIAAITHWFTNRVVKVCMQLPHSRTLEMEADTVGLRLAAKACFDIREASAFWGAMDIGTQHGEPPSWLSTHPSNADRQQLLDNLMDEAIAIRDSFKCPRLSQKDPRQEVKMMLALKDKLLKGELSPTHQKNVPVPVVSEGRGH</sequence>
<dbReference type="GO" id="GO:0046872">
    <property type="term" value="F:metal ion binding"/>
    <property type="evidence" value="ECO:0007669"/>
    <property type="project" value="UniProtKB-KW"/>
</dbReference>
<keyword evidence="13" id="KW-1185">Reference proteome</keyword>
<dbReference type="GO" id="GO:0034982">
    <property type="term" value="P:mitochondrial protein processing"/>
    <property type="evidence" value="ECO:0007669"/>
    <property type="project" value="TreeGrafter"/>
</dbReference>
<feature type="domain" description="Peptidase M48" evidence="11">
    <location>
        <begin position="177"/>
        <end position="363"/>
    </location>
</feature>
<comment type="similarity">
    <text evidence="6 9">Belongs to the peptidase M48 family.</text>
</comment>
<keyword evidence="1 9" id="KW-0645">Protease</keyword>
<dbReference type="GO" id="GO:0005743">
    <property type="term" value="C:mitochondrial inner membrane"/>
    <property type="evidence" value="ECO:0007669"/>
    <property type="project" value="TreeGrafter"/>
</dbReference>
<organism evidence="12 13">
    <name type="scientific">Petrolisthes cinctipes</name>
    <name type="common">Flat porcelain crab</name>
    <dbReference type="NCBI Taxonomy" id="88211"/>
    <lineage>
        <taxon>Eukaryota</taxon>
        <taxon>Metazoa</taxon>
        <taxon>Ecdysozoa</taxon>
        <taxon>Arthropoda</taxon>
        <taxon>Crustacea</taxon>
        <taxon>Multicrustacea</taxon>
        <taxon>Malacostraca</taxon>
        <taxon>Eumalacostraca</taxon>
        <taxon>Eucarida</taxon>
        <taxon>Decapoda</taxon>
        <taxon>Pleocyemata</taxon>
        <taxon>Anomura</taxon>
        <taxon>Galatheoidea</taxon>
        <taxon>Porcellanidae</taxon>
        <taxon>Petrolisthes</taxon>
    </lineage>
</organism>
<evidence type="ECO:0000256" key="8">
    <source>
        <dbReference type="ARBA" id="ARBA00042978"/>
    </source>
</evidence>
<dbReference type="InterPro" id="IPR001915">
    <property type="entry name" value="Peptidase_M48"/>
</dbReference>
<dbReference type="Gene3D" id="3.30.2010.10">
    <property type="entry name" value="Metalloproteases ('zincins'), catalytic domain"/>
    <property type="match status" value="1"/>
</dbReference>
<gene>
    <name evidence="12" type="ORF">Pcinc_029237</name>
</gene>
<feature type="region of interest" description="Disordered" evidence="10">
    <location>
        <begin position="404"/>
        <end position="423"/>
    </location>
</feature>
<evidence type="ECO:0000313" key="13">
    <source>
        <dbReference type="Proteomes" id="UP001286313"/>
    </source>
</evidence>
<dbReference type="AlphaFoldDB" id="A0AAE1F0Q7"/>